<dbReference type="CDD" id="cd00865">
    <property type="entry name" value="PEBP_bact_arch"/>
    <property type="match status" value="1"/>
</dbReference>
<evidence type="ECO:0000256" key="1">
    <source>
        <dbReference type="SAM" id="SignalP"/>
    </source>
</evidence>
<gene>
    <name evidence="2" type="ORF">ENY07_14105</name>
</gene>
<dbReference type="InterPro" id="IPR005247">
    <property type="entry name" value="YbhB_YbcL/LppC-like"/>
</dbReference>
<organism evidence="2">
    <name type="scientific">Acidicaldus sp</name>
    <dbReference type="NCBI Taxonomy" id="1872105"/>
    <lineage>
        <taxon>Bacteria</taxon>
        <taxon>Pseudomonadati</taxon>
        <taxon>Pseudomonadota</taxon>
        <taxon>Alphaproteobacteria</taxon>
        <taxon>Acetobacterales</taxon>
        <taxon>Acetobacteraceae</taxon>
        <taxon>Acidicaldus</taxon>
    </lineage>
</organism>
<feature type="chain" id="PRO_5035262600" evidence="1">
    <location>
        <begin position="24"/>
        <end position="186"/>
    </location>
</feature>
<dbReference type="PANTHER" id="PTHR30289:SF1">
    <property type="entry name" value="PEBP (PHOSPHATIDYLETHANOLAMINE-BINDING PROTEIN) FAMILY PROTEIN"/>
    <property type="match status" value="1"/>
</dbReference>
<accession>A0A8J4HHL9</accession>
<sequence>MHKRTILAAALGGGMALAGAARADGFTLTSPDISEGGTIQNEQVFNAFGCTGQNISPRLAWSGAPANTKSFALTIYDPDAPTGSGFWHWVVFNIPANVKALAKNAGDARQRRLPKGAIQSRTDYGIMGYGGPCPPPGDKPHRYIITLHAVDVEKLPLDKNTSAAVVGFNLHYHTIATATLTGLYGR</sequence>
<dbReference type="Pfam" id="PF01161">
    <property type="entry name" value="PBP"/>
    <property type="match status" value="1"/>
</dbReference>
<dbReference type="NCBIfam" id="TIGR00481">
    <property type="entry name" value="YbhB/YbcL family Raf kinase inhibitor-like protein"/>
    <property type="match status" value="1"/>
</dbReference>
<dbReference type="InterPro" id="IPR036610">
    <property type="entry name" value="PEBP-like_sf"/>
</dbReference>
<dbReference type="SUPFAM" id="SSF49777">
    <property type="entry name" value="PEBP-like"/>
    <property type="match status" value="1"/>
</dbReference>
<keyword evidence="1" id="KW-0732">Signal</keyword>
<dbReference type="PANTHER" id="PTHR30289">
    <property type="entry name" value="UNCHARACTERIZED PROTEIN YBCL-RELATED"/>
    <property type="match status" value="1"/>
</dbReference>
<dbReference type="AlphaFoldDB" id="A0A8J4HHL9"/>
<dbReference type="InterPro" id="IPR008914">
    <property type="entry name" value="PEBP"/>
</dbReference>
<dbReference type="Gene3D" id="3.90.280.10">
    <property type="entry name" value="PEBP-like"/>
    <property type="match status" value="1"/>
</dbReference>
<protein>
    <submittedName>
        <fullName evidence="2">YbhB/YbcL family Raf kinase inhibitor-like protein</fullName>
    </submittedName>
</protein>
<feature type="signal peptide" evidence="1">
    <location>
        <begin position="1"/>
        <end position="23"/>
    </location>
</feature>
<name>A0A8J4HHL9_9PROT</name>
<comment type="caution">
    <text evidence="2">The sequence shown here is derived from an EMBL/GenBank/DDBJ whole genome shotgun (WGS) entry which is preliminary data.</text>
</comment>
<dbReference type="EMBL" id="DTQM01000266">
    <property type="protein sequence ID" value="HGC44335.1"/>
    <property type="molecule type" value="Genomic_DNA"/>
</dbReference>
<proteinExistence type="predicted"/>
<reference evidence="2" key="1">
    <citation type="journal article" date="2020" name="mSystems">
        <title>Genome- and Community-Level Interaction Insights into Carbon Utilization and Element Cycling Functions of Hydrothermarchaeota in Hydrothermal Sediment.</title>
        <authorList>
            <person name="Zhou Z."/>
            <person name="Liu Y."/>
            <person name="Xu W."/>
            <person name="Pan J."/>
            <person name="Luo Z.H."/>
            <person name="Li M."/>
        </authorList>
    </citation>
    <scope>NUCLEOTIDE SEQUENCE</scope>
    <source>
        <strain evidence="2">SpSt-997</strain>
    </source>
</reference>
<evidence type="ECO:0000313" key="2">
    <source>
        <dbReference type="EMBL" id="HGC44335.1"/>
    </source>
</evidence>